<evidence type="ECO:0000256" key="2">
    <source>
        <dbReference type="ARBA" id="ARBA00022670"/>
    </source>
</evidence>
<feature type="domain" description="DNA/RNA non-specific endonuclease/pyrophosphatase/phosphodiesterase" evidence="11">
    <location>
        <begin position="439"/>
        <end position="668"/>
    </location>
</feature>
<evidence type="ECO:0000256" key="7">
    <source>
        <dbReference type="PIRSR" id="PIRSR640255-2"/>
    </source>
</evidence>
<dbReference type="GO" id="GO:0004519">
    <property type="term" value="F:endonuclease activity"/>
    <property type="evidence" value="ECO:0007669"/>
    <property type="project" value="UniProtKB-KW"/>
</dbReference>
<keyword evidence="2 8" id="KW-0645">Protease</keyword>
<feature type="binding site" evidence="7">
    <location>
        <position position="549"/>
    </location>
    <ligand>
        <name>Mg(2+)</name>
        <dbReference type="ChEBI" id="CHEBI:18420"/>
        <note>catalytic</note>
    </ligand>
</feature>
<protein>
    <recommendedName>
        <fullName evidence="8">Serine protease</fullName>
        <ecNumber evidence="8">3.4.21.-</ecNumber>
    </recommendedName>
</protein>
<dbReference type="EC" id="3.4.21.-" evidence="8"/>
<evidence type="ECO:0000313" key="12">
    <source>
        <dbReference type="EMBL" id="PKR89648.1"/>
    </source>
</evidence>
<dbReference type="Pfam" id="PF13365">
    <property type="entry name" value="Trypsin_2"/>
    <property type="match status" value="1"/>
</dbReference>
<dbReference type="Pfam" id="PF01223">
    <property type="entry name" value="Endonuclease_NS"/>
    <property type="match status" value="1"/>
</dbReference>
<organism evidence="12 13">
    <name type="scientific">Pleomorphomonas diazotrophica</name>
    <dbReference type="NCBI Taxonomy" id="1166257"/>
    <lineage>
        <taxon>Bacteria</taxon>
        <taxon>Pseudomonadati</taxon>
        <taxon>Pseudomonadota</taxon>
        <taxon>Alphaproteobacteria</taxon>
        <taxon>Hyphomicrobiales</taxon>
        <taxon>Pleomorphomonadaceae</taxon>
        <taxon>Pleomorphomonas</taxon>
    </lineage>
</organism>
<keyword evidence="3" id="KW-0732">Signal</keyword>
<keyword evidence="12" id="KW-0540">Nuclease</keyword>
<dbReference type="InterPro" id="IPR044925">
    <property type="entry name" value="His-Me_finger_sf"/>
</dbReference>
<dbReference type="OrthoDB" id="9811262at2"/>
<dbReference type="InterPro" id="IPR043504">
    <property type="entry name" value="Peptidase_S1_PA_chymotrypsin"/>
</dbReference>
<dbReference type="SUPFAM" id="SSF50494">
    <property type="entry name" value="Trypsin-like serine proteases"/>
    <property type="match status" value="1"/>
</dbReference>
<dbReference type="PANTHER" id="PTHR13966:SF5">
    <property type="entry name" value="ENDONUCLEASE G, MITOCHONDRIAL"/>
    <property type="match status" value="1"/>
</dbReference>
<dbReference type="RefSeq" id="WP_101288956.1">
    <property type="nucleotide sequence ID" value="NZ_FOUQ01000012.1"/>
</dbReference>
<evidence type="ECO:0000256" key="6">
    <source>
        <dbReference type="PIRSR" id="PIRSR640255-1"/>
    </source>
</evidence>
<evidence type="ECO:0000259" key="11">
    <source>
        <dbReference type="SMART" id="SM00892"/>
    </source>
</evidence>
<dbReference type="InterPro" id="IPR020821">
    <property type="entry name" value="ENPP1-3/EXOG-like_nuc-like"/>
</dbReference>
<evidence type="ECO:0000259" key="10">
    <source>
        <dbReference type="SMART" id="SM00477"/>
    </source>
</evidence>
<dbReference type="SMART" id="SM00892">
    <property type="entry name" value="Endonuclease_NS"/>
    <property type="match status" value="1"/>
</dbReference>
<evidence type="ECO:0000256" key="5">
    <source>
        <dbReference type="ARBA" id="ARBA00022825"/>
    </source>
</evidence>
<feature type="domain" description="ENPP1-3/EXOG-like endonuclease/phosphodiesterase" evidence="10">
    <location>
        <begin position="440"/>
        <end position="668"/>
    </location>
</feature>
<comment type="caution">
    <text evidence="12">The sequence shown here is derived from an EMBL/GenBank/DDBJ whole genome shotgun (WGS) entry which is preliminary data.</text>
</comment>
<dbReference type="InterPro" id="IPR009003">
    <property type="entry name" value="Peptidase_S1_PA"/>
</dbReference>
<dbReference type="Proteomes" id="UP000233491">
    <property type="component" value="Unassembled WGS sequence"/>
</dbReference>
<feature type="compositionally biased region" description="Low complexity" evidence="9">
    <location>
        <begin position="310"/>
        <end position="319"/>
    </location>
</feature>
<dbReference type="AlphaFoldDB" id="A0A1I4VKT9"/>
<feature type="active site" description="Proton acceptor" evidence="6">
    <location>
        <position position="513"/>
    </location>
</feature>
<dbReference type="InterPro" id="IPR001604">
    <property type="entry name" value="Endo_G_ENPP1-like_dom"/>
</dbReference>
<dbReference type="GO" id="GO:0003676">
    <property type="term" value="F:nucleic acid binding"/>
    <property type="evidence" value="ECO:0007669"/>
    <property type="project" value="InterPro"/>
</dbReference>
<evidence type="ECO:0000256" key="4">
    <source>
        <dbReference type="ARBA" id="ARBA00022801"/>
    </source>
</evidence>
<dbReference type="Gene3D" id="3.40.570.10">
    <property type="entry name" value="Extracellular Endonuclease, subunit A"/>
    <property type="match status" value="1"/>
</dbReference>
<comment type="similarity">
    <text evidence="1 8">Belongs to the peptidase S1B family.</text>
</comment>
<dbReference type="InterPro" id="IPR040255">
    <property type="entry name" value="Non-specific_endonuclease"/>
</dbReference>
<proteinExistence type="inferred from homology"/>
<dbReference type="GO" id="GO:0006508">
    <property type="term" value="P:proteolysis"/>
    <property type="evidence" value="ECO:0007669"/>
    <property type="project" value="UniProtKB-KW"/>
</dbReference>
<keyword evidence="13" id="KW-1185">Reference proteome</keyword>
<gene>
    <name evidence="12" type="ORF">CXZ10_09820</name>
</gene>
<evidence type="ECO:0000256" key="3">
    <source>
        <dbReference type="ARBA" id="ARBA00022729"/>
    </source>
</evidence>
<dbReference type="SUPFAM" id="SSF54060">
    <property type="entry name" value="His-Me finger endonucleases"/>
    <property type="match status" value="1"/>
</dbReference>
<dbReference type="InterPro" id="IPR008256">
    <property type="entry name" value="Peptidase_S1B"/>
</dbReference>
<dbReference type="PANTHER" id="PTHR13966">
    <property type="entry name" value="ENDONUCLEASE RELATED"/>
    <property type="match status" value="1"/>
</dbReference>
<dbReference type="Gene3D" id="2.40.10.10">
    <property type="entry name" value="Trypsin-like serine proteases"/>
    <property type="match status" value="2"/>
</dbReference>
<evidence type="ECO:0000256" key="9">
    <source>
        <dbReference type="SAM" id="MobiDB-lite"/>
    </source>
</evidence>
<dbReference type="GO" id="GO:0046872">
    <property type="term" value="F:metal ion binding"/>
    <property type="evidence" value="ECO:0007669"/>
    <property type="project" value="UniProtKB-KW"/>
</dbReference>
<keyword evidence="7" id="KW-0479">Metal-binding</keyword>
<reference evidence="12 13" key="1">
    <citation type="submission" date="2017-12" db="EMBL/GenBank/DDBJ databases">
        <title>Anaerobic carbon monoxide metabolism by Pleomorphomonas carboxyditropha sp. nov., a new mesophilic hydrogenogenic carboxidotroph.</title>
        <authorList>
            <person name="Esquivel-Elizondo S."/>
            <person name="Krajmalnik-Brown R."/>
        </authorList>
    </citation>
    <scope>NUCLEOTIDE SEQUENCE [LARGE SCALE GENOMIC DNA]</scope>
    <source>
        <strain evidence="12 13">R5-392</strain>
    </source>
</reference>
<accession>A0A1I4VKT9</accession>
<feature type="region of interest" description="Disordered" evidence="9">
    <location>
        <begin position="310"/>
        <end position="335"/>
    </location>
</feature>
<evidence type="ECO:0000256" key="8">
    <source>
        <dbReference type="RuleBase" id="RU004296"/>
    </source>
</evidence>
<dbReference type="PRINTS" id="PR00839">
    <property type="entry name" value="V8PROTEASE"/>
</dbReference>
<dbReference type="GO" id="GO:0008236">
    <property type="term" value="F:serine-type peptidase activity"/>
    <property type="evidence" value="ECO:0007669"/>
    <property type="project" value="UniProtKB-KW"/>
</dbReference>
<keyword evidence="5 8" id="KW-0720">Serine protease</keyword>
<dbReference type="SMART" id="SM00477">
    <property type="entry name" value="NUC"/>
    <property type="match status" value="1"/>
</dbReference>
<dbReference type="InterPro" id="IPR044929">
    <property type="entry name" value="DNA/RNA_non-sp_Endonuclease_sf"/>
</dbReference>
<dbReference type="EMBL" id="PJNW01000005">
    <property type="protein sequence ID" value="PKR89648.1"/>
    <property type="molecule type" value="Genomic_DNA"/>
</dbReference>
<evidence type="ECO:0000313" key="13">
    <source>
        <dbReference type="Proteomes" id="UP000233491"/>
    </source>
</evidence>
<evidence type="ECO:0000256" key="1">
    <source>
        <dbReference type="ARBA" id="ARBA00008764"/>
    </source>
</evidence>
<keyword evidence="4 8" id="KW-0378">Hydrolase</keyword>
<sequence>MRTSNKFRALVEQTRSDRRWVRRLADSQQWLMAEPDQQRLADYLGRTSDVANRSAAEAVQGNTIDFQPASFLMIGAQIQRAVGYVEVMAAGKSCSGTGFLISPDLFLTNQHVVEDAPSALGAQVTFDRQADARGHPTPTTSFRLDPDRCAVFSPEDQLDYAVIALGPRLAGAASPADFGYCPLSNRRDKHFVGMNINIIQHPQGAPKMIAVRNNLLTHRTERTLLYETDTDHGSSGSPVFNDMWEVIALHHFGEPFLERTDDAGKPIPDTVNEGIRISAIYNDLEARLGTLPSSARALVETALAYDKAAPGPLGDRLLGPPRPRPSPPAEAHLTGVTSMPQDTASEFKLSIPIEIIVRVGTGAATNVAVTTAPAGPSGKALVAAAEKLQVDKNYGNRGGYQEDFIPGVVVALPEPNAELAKQIGTLRADQENPDKGILKYEHFSLVMNKAKRIAMFTATNIDGATYLAIDRKTGQPADAQEGETWWLDPRISASFFLDQSFYSSWSTYFDRGHLTRRTDPTWGAPEIAVRANADTYHFTNCSPQHFRFNQSTKFWQGVERYVLEKGVLAADSESRLSVFQGPIFSDAIDRWADDVQVPSSFFKVVVWKGHAGLQAVGLVVDQLALLDEKRSMVSRADDSIPQVNQWRVAIKAIEQRTGLDFGQTVRDADTIAAAAQPAVGEAQIRITSFDDILA</sequence>
<keyword evidence="12" id="KW-0255">Endonuclease</keyword>
<name>A0A1I4VKT9_9HYPH</name>